<proteinExistence type="predicted"/>
<evidence type="ECO:0000313" key="4">
    <source>
        <dbReference type="Proteomes" id="UP000262379"/>
    </source>
</evidence>
<dbReference type="AlphaFoldDB" id="A0A371X8U3"/>
<dbReference type="EMBL" id="QURN01000014">
    <property type="protein sequence ID" value="RFC65657.1"/>
    <property type="molecule type" value="Genomic_DNA"/>
</dbReference>
<evidence type="ECO:0000313" key="3">
    <source>
        <dbReference type="EMBL" id="RFC65657.1"/>
    </source>
</evidence>
<comment type="caution">
    <text evidence="3">The sequence shown here is derived from an EMBL/GenBank/DDBJ whole genome shotgun (WGS) entry which is preliminary data.</text>
</comment>
<evidence type="ECO:0000259" key="2">
    <source>
        <dbReference type="Pfam" id="PF04326"/>
    </source>
</evidence>
<reference evidence="4" key="1">
    <citation type="submission" date="2018-08" db="EMBL/GenBank/DDBJ databases">
        <authorList>
            <person name="Im W.T."/>
        </authorList>
    </citation>
    <scope>NUCLEOTIDE SEQUENCE [LARGE SCALE GENOMIC DNA]</scope>
    <source>
        <strain evidence="4">LA-28</strain>
    </source>
</reference>
<dbReference type="RefSeq" id="WP_116625029.1">
    <property type="nucleotide sequence ID" value="NZ_QURN01000014.1"/>
</dbReference>
<feature type="region of interest" description="Disordered" evidence="1">
    <location>
        <begin position="524"/>
        <end position="544"/>
    </location>
</feature>
<accession>A0A371X8U3</accession>
<sequence>MSKRSITDQEIGLIKAMLARGMKNKDIQFFFNRPDRAVNSGRMSQVRDGSYGAEVPQATDAELDAFIAAPKPEGHVAAVGVPTVIASSPPDEGPKGPLHADVIAGQFAADSGGTWRLSSGETDQHECKGSFGFKHCHEWIRAIAALANNRGGYIFFGVHDKDGAATAESDKSYAVTGLTNDEFVKADPADFTKLIRSYLDPTPSVLTVAAVVGAKTIGVMHVAQHPGRPVIVRTGDGKVLKEGDIFFRYSGSCERIKYSDLRAILDARDAVARLGVLPLVERLLALGPARALIADLDKGVLDDGKRPIVIGPALLDQIKFIREGEFDEKAGAPTLKLVGDVTANGDAIRPTIVRGNITPDAVLRNCLTREKVAHPAAYLAHSAHSNREWQPIWFYLDHAGLSVGDAIKLLTKEPASQPTHRDAAIARLSGKKSAYKENAGKPKQIVKALAAGQVDEPGDDSEAHKFALAVQGLPDGAPKLAEILTVLLKCFEQATPQKRATATSAAQSFEQLAALMSCFGSRKSRRNNAPRTGLRHACRARNYR</sequence>
<protein>
    <submittedName>
        <fullName evidence="3">ATP-binding protein</fullName>
    </submittedName>
</protein>
<dbReference type="InterPro" id="IPR007421">
    <property type="entry name" value="Schlafen_AlbA_2_dom"/>
</dbReference>
<keyword evidence="3" id="KW-0547">Nucleotide-binding</keyword>
<evidence type="ECO:0000256" key="1">
    <source>
        <dbReference type="SAM" id="MobiDB-lite"/>
    </source>
</evidence>
<keyword evidence="3" id="KW-0067">ATP-binding</keyword>
<dbReference type="Gene3D" id="3.30.950.30">
    <property type="entry name" value="Schlafen, AAA domain"/>
    <property type="match status" value="1"/>
</dbReference>
<dbReference type="GO" id="GO:0005524">
    <property type="term" value="F:ATP binding"/>
    <property type="evidence" value="ECO:0007669"/>
    <property type="project" value="UniProtKB-KW"/>
</dbReference>
<gene>
    <name evidence="3" type="ORF">DY251_16570</name>
</gene>
<dbReference type="Proteomes" id="UP000262379">
    <property type="component" value="Unassembled WGS sequence"/>
</dbReference>
<dbReference type="InterPro" id="IPR038461">
    <property type="entry name" value="Schlafen_AlbA_2_dom_sf"/>
</dbReference>
<feature type="domain" description="Schlafen AlbA-2" evidence="2">
    <location>
        <begin position="121"/>
        <end position="256"/>
    </location>
</feature>
<dbReference type="Pfam" id="PF04326">
    <property type="entry name" value="SLFN_AlbA_2"/>
    <property type="match status" value="1"/>
</dbReference>
<keyword evidence="4" id="KW-1185">Reference proteome</keyword>
<organism evidence="3 4">
    <name type="scientific">Mesorhizobium denitrificans</name>
    <dbReference type="NCBI Taxonomy" id="2294114"/>
    <lineage>
        <taxon>Bacteria</taxon>
        <taxon>Pseudomonadati</taxon>
        <taxon>Pseudomonadota</taxon>
        <taxon>Alphaproteobacteria</taxon>
        <taxon>Hyphomicrobiales</taxon>
        <taxon>Phyllobacteriaceae</taxon>
        <taxon>Mesorhizobium</taxon>
    </lineage>
</organism>
<name>A0A371X8U3_9HYPH</name>